<dbReference type="EMBL" id="CAXAMN010011181">
    <property type="protein sequence ID" value="CAK9034576.1"/>
    <property type="molecule type" value="Genomic_DNA"/>
</dbReference>
<reference evidence="1 2" key="1">
    <citation type="submission" date="2024-02" db="EMBL/GenBank/DDBJ databases">
        <authorList>
            <person name="Chen Y."/>
            <person name="Shah S."/>
            <person name="Dougan E. K."/>
            <person name="Thang M."/>
            <person name="Chan C."/>
        </authorList>
    </citation>
    <scope>NUCLEOTIDE SEQUENCE [LARGE SCALE GENOMIC DNA]</scope>
</reference>
<evidence type="ECO:0000313" key="1">
    <source>
        <dbReference type="EMBL" id="CAK9034576.1"/>
    </source>
</evidence>
<dbReference type="Proteomes" id="UP001642484">
    <property type="component" value="Unassembled WGS sequence"/>
</dbReference>
<keyword evidence="2" id="KW-1185">Reference proteome</keyword>
<organism evidence="1 2">
    <name type="scientific">Durusdinium trenchii</name>
    <dbReference type="NCBI Taxonomy" id="1381693"/>
    <lineage>
        <taxon>Eukaryota</taxon>
        <taxon>Sar</taxon>
        <taxon>Alveolata</taxon>
        <taxon>Dinophyceae</taxon>
        <taxon>Suessiales</taxon>
        <taxon>Symbiodiniaceae</taxon>
        <taxon>Durusdinium</taxon>
    </lineage>
</organism>
<name>A0ABP0L606_9DINO</name>
<evidence type="ECO:0000313" key="2">
    <source>
        <dbReference type="Proteomes" id="UP001642484"/>
    </source>
</evidence>
<gene>
    <name evidence="1" type="ORF">CCMP2556_LOCUS19559</name>
</gene>
<sequence>MDDSNQLRRLLLHVLQSLHCPLKAPLAARLLGAKDPRAQAFLHRQTRQRKSTRRAKENAAYLHRLTSREHEALNSVKHSGLEDDLVADVSQSVGRVPHARGGLCPTLTPGSKCMVLAVKRAIIPEEKLLLGGIPLRRLQVPSSLSPQQIASLGGNLMHCEAIAAAVLLGLSILQVDKLRPGPPRFPAAGRAKMIEVNQLLSAQNCPTKTNRRRRVAANQPCTKQKVPDAKCIAEVYLSSEGRKRVAQPLFSFSGKKARKCRSIADVYSASQLRPAVHQEAGKPRKPAAITKACQKPKLPLTELLQATHEDDLLLKGSVPQPADWLSAWRAVRSPISFSKAEAHSQTAFYAAGMFREMVGVMPEVIRETKRKHILEADSISLALGDKAPFRVIRYRCSSVAGLSSMPLRTHEGVLTVLRHGGEASSMTCEAFDEDYSERIANSVDAIERLATSLGGCEPDEAIQAKFKAALRCYASDGGKPVRKCGQLLQERFPHLKLLIHDRAHIIRRAALPLTLEERFPKFWHHVFDKRHAVIPDIQNSSEWKLKLEIIQRELIHDSPLQGRLRKAIRTIGFAKQRFDSYASPQAKYVVLQVPIAILLASQAADPRKDGRVWRRCLEALRMMTAEHTLLSGLAADFSAEVLRFVREHDIRDHDISTTFYQKSEFIRRFEEGWILQPAQSAATRTDAQTFTQMAVTGAMEAGPIQFGDEMVTLWGPLAREECRQVMQRCRDVVSSTIARVDAELHGNDLDMDLLLSGVLKVDPACCEQEFVQVALFFLEDKDGMTQVKREQDNHLMWARVLGKGKPVPCAASLETLPALVCWYLSILDGECGVERDLASLRLLLQEHEGSLDEDGRCAADLLELHLDGPKTEAEVALRASVESLEESKATLLLTDFSRRRCEVWTRLYGKRFRSYKKRVDAGVKRKPQAGTFQSLQVRQKMAVAFLDGRGSATSATETSTPTVLGYTRESLLKAPRGEKPTNVKLAKFRAHTSSKVAQQSLLLGCHKKVPRRVADVFANVFAKAKPHDDSLRIRHTWMIYDHTGRVVDASRNLPGKLVLPRTGADETSFQTVAKCEVILVESLQVMEQCRGEPLVCLF</sequence>
<accession>A0ABP0L606</accession>
<comment type="caution">
    <text evidence="1">The sequence shown here is derived from an EMBL/GenBank/DDBJ whole genome shotgun (WGS) entry which is preliminary data.</text>
</comment>
<proteinExistence type="predicted"/>
<protein>
    <submittedName>
        <fullName evidence="1">Uncharacterized protein</fullName>
    </submittedName>
</protein>